<evidence type="ECO:0000313" key="8">
    <source>
        <dbReference type="Proteomes" id="UP000789706"/>
    </source>
</evidence>
<dbReference type="InterPro" id="IPR012485">
    <property type="entry name" value="CENP-I"/>
</dbReference>
<dbReference type="Proteomes" id="UP000789706">
    <property type="component" value="Unassembled WGS sequence"/>
</dbReference>
<comment type="subcellular location">
    <subcellularLocation>
        <location evidence="2">Chromosome</location>
        <location evidence="2">Centromere</location>
    </subcellularLocation>
    <subcellularLocation>
        <location evidence="1">Nucleus</location>
    </subcellularLocation>
</comment>
<evidence type="ECO:0000256" key="5">
    <source>
        <dbReference type="ARBA" id="ARBA00023242"/>
    </source>
</evidence>
<dbReference type="Pfam" id="PF07778">
    <property type="entry name" value="CENP-I"/>
    <property type="match status" value="1"/>
</dbReference>
<keyword evidence="4" id="KW-0158">Chromosome</keyword>
<evidence type="ECO:0000313" key="7">
    <source>
        <dbReference type="EMBL" id="CAG8433086.1"/>
    </source>
</evidence>
<evidence type="ECO:0000256" key="1">
    <source>
        <dbReference type="ARBA" id="ARBA00004123"/>
    </source>
</evidence>
<gene>
    <name evidence="7" type="ORF">DEBURN_LOCUS336</name>
</gene>
<comment type="caution">
    <text evidence="7">The sequence shown here is derived from an EMBL/GenBank/DDBJ whole genome shotgun (WGS) entry which is preliminary data.</text>
</comment>
<dbReference type="AlphaFoldDB" id="A0A9N8YLZ0"/>
<evidence type="ECO:0000256" key="2">
    <source>
        <dbReference type="ARBA" id="ARBA00004584"/>
    </source>
</evidence>
<proteinExistence type="inferred from homology"/>
<dbReference type="EMBL" id="CAJVPK010000011">
    <property type="protein sequence ID" value="CAG8433086.1"/>
    <property type="molecule type" value="Genomic_DNA"/>
</dbReference>
<dbReference type="GO" id="GO:0005634">
    <property type="term" value="C:nucleus"/>
    <property type="evidence" value="ECO:0007669"/>
    <property type="project" value="UniProtKB-SubCell"/>
</dbReference>
<keyword evidence="8" id="KW-1185">Reference proteome</keyword>
<protein>
    <submittedName>
        <fullName evidence="7">10715_t:CDS:1</fullName>
    </submittedName>
</protein>
<keyword evidence="5" id="KW-0539">Nucleus</keyword>
<evidence type="ECO:0000256" key="6">
    <source>
        <dbReference type="ARBA" id="ARBA00023328"/>
    </source>
</evidence>
<organism evidence="7 8">
    <name type="scientific">Diversispora eburnea</name>
    <dbReference type="NCBI Taxonomy" id="1213867"/>
    <lineage>
        <taxon>Eukaryota</taxon>
        <taxon>Fungi</taxon>
        <taxon>Fungi incertae sedis</taxon>
        <taxon>Mucoromycota</taxon>
        <taxon>Glomeromycotina</taxon>
        <taxon>Glomeromycetes</taxon>
        <taxon>Diversisporales</taxon>
        <taxon>Diversisporaceae</taxon>
        <taxon>Diversispora</taxon>
    </lineage>
</organism>
<dbReference type="OrthoDB" id="6347512at2759"/>
<dbReference type="PANTHER" id="PTHR48208:SF2">
    <property type="entry name" value="CENTROMERE PROTEIN I"/>
    <property type="match status" value="1"/>
</dbReference>
<name>A0A9N8YLZ0_9GLOM</name>
<evidence type="ECO:0000256" key="4">
    <source>
        <dbReference type="ARBA" id="ARBA00022454"/>
    </source>
</evidence>
<dbReference type="GO" id="GO:0034080">
    <property type="term" value="P:CENP-A containing chromatin assembly"/>
    <property type="evidence" value="ECO:0007669"/>
    <property type="project" value="TreeGrafter"/>
</dbReference>
<evidence type="ECO:0000256" key="3">
    <source>
        <dbReference type="ARBA" id="ARBA00005470"/>
    </source>
</evidence>
<comment type="similarity">
    <text evidence="3">Belongs to the CENP-I/CTF3 family.</text>
</comment>
<sequence>MDIELPSDFEGKRASCLHFDENSPGKILNEKIQYITQNINVKNQIIELEKLIQWYGLEIQQLTEIIEIILSGKYDDEDTRKFIKFLIPRTKVPIKLIIKIFGSLGDRNIKLKIQVLLLRWIILVYNILEDHSELYKFYGVLFHYMDYDTLRPSLCHLLWLMTQREHVKPFRIRKIIELQTRVGPEPHLLGLLNLYQNYSPALITTRVSTTKSIVFKCPDIEWFLLLNQVYIRWNNDGSLLNPNVTNKRRKLEISSSNTISVFNTFQNTIDINEISDVKHLASIIDKIEFPNHLVSILMEDRILQHILVYDPKEIIILRSNYWIHLCLMESVYLNDCETRLDDLLFKLVTMTEFLKELFPVVQEFMIKYIPSWNGIAHQKQMFKLLAYIRPGSFNPTWKAKLIHCYKDLLIYWISLYVKSQKSEQEYLGESSIFKDGINITDIQDFADYIIQNVLNVENDSIEIQHAVLSFIENFAVLQVEYCCWDRIIIPSSSLIYRSFFSSSGMALSRTCGFIRDYIKYFNSFAIDICNCLWKNRPFNKTDKDARGFHIEE</sequence>
<keyword evidence="6" id="KW-0137">Centromere</keyword>
<dbReference type="GO" id="GO:0000939">
    <property type="term" value="C:inner kinetochore"/>
    <property type="evidence" value="ECO:0007669"/>
    <property type="project" value="TreeGrafter"/>
</dbReference>
<accession>A0A9N8YLZ0</accession>
<dbReference type="GO" id="GO:0000070">
    <property type="term" value="P:mitotic sister chromatid segregation"/>
    <property type="evidence" value="ECO:0007669"/>
    <property type="project" value="TreeGrafter"/>
</dbReference>
<dbReference type="CDD" id="cd22647">
    <property type="entry name" value="CTF3_NTD_HEAT"/>
    <property type="match status" value="1"/>
</dbReference>
<dbReference type="PANTHER" id="PTHR48208">
    <property type="entry name" value="CENTROMERE PROTEIN I"/>
    <property type="match status" value="1"/>
</dbReference>
<reference evidence="7" key="1">
    <citation type="submission" date="2021-06" db="EMBL/GenBank/DDBJ databases">
        <authorList>
            <person name="Kallberg Y."/>
            <person name="Tangrot J."/>
            <person name="Rosling A."/>
        </authorList>
    </citation>
    <scope>NUCLEOTIDE SEQUENCE</scope>
    <source>
        <strain evidence="7">AZ414A</strain>
    </source>
</reference>